<keyword evidence="2" id="KW-1185">Reference proteome</keyword>
<name>A0AAV3ULC8_9EURY</name>
<organism evidence="1 2">
    <name type="scientific">Haladaptatus pallidirubidus</name>
    <dbReference type="NCBI Taxonomy" id="1008152"/>
    <lineage>
        <taxon>Archaea</taxon>
        <taxon>Methanobacteriati</taxon>
        <taxon>Methanobacteriota</taxon>
        <taxon>Stenosarchaea group</taxon>
        <taxon>Halobacteria</taxon>
        <taxon>Halobacteriales</taxon>
        <taxon>Haladaptataceae</taxon>
        <taxon>Haladaptatus</taxon>
    </lineage>
</organism>
<dbReference type="Proteomes" id="UP001501729">
    <property type="component" value="Unassembled WGS sequence"/>
</dbReference>
<dbReference type="GeneID" id="68614357"/>
<comment type="caution">
    <text evidence="1">The sequence shown here is derived from an EMBL/GenBank/DDBJ whole genome shotgun (WGS) entry which is preliminary data.</text>
</comment>
<dbReference type="RefSeq" id="WP_227774096.1">
    <property type="nucleotide sequence ID" value="NZ_BAABKX010000015.1"/>
</dbReference>
<dbReference type="EMBL" id="BAABKX010000015">
    <property type="protein sequence ID" value="GAA5056666.1"/>
    <property type="molecule type" value="Genomic_DNA"/>
</dbReference>
<gene>
    <name evidence="1" type="ORF">GCM10025751_37780</name>
</gene>
<protein>
    <recommendedName>
        <fullName evidence="3">Amphi-Trp domain-containing protein</fullName>
    </recommendedName>
</protein>
<reference evidence="1 2" key="1">
    <citation type="journal article" date="2019" name="Int. J. Syst. Evol. Microbiol.">
        <title>The Global Catalogue of Microorganisms (GCM) 10K type strain sequencing project: providing services to taxonomists for standard genome sequencing and annotation.</title>
        <authorList>
            <consortium name="The Broad Institute Genomics Platform"/>
            <consortium name="The Broad Institute Genome Sequencing Center for Infectious Disease"/>
            <person name="Wu L."/>
            <person name="Ma J."/>
        </authorList>
    </citation>
    <scope>NUCLEOTIDE SEQUENCE [LARGE SCALE GENOMIC DNA]</scope>
    <source>
        <strain evidence="1 2">JCM 17504</strain>
    </source>
</reference>
<proteinExistence type="predicted"/>
<evidence type="ECO:0000313" key="1">
    <source>
        <dbReference type="EMBL" id="GAA5056666.1"/>
    </source>
</evidence>
<sequence length="50" mass="5840">MKVQVGEKEVNELEWRIDAEVAEFEFEWGPFEVEIELGGDVEVELELKSE</sequence>
<dbReference type="AlphaFoldDB" id="A0AAV3ULC8"/>
<accession>A0AAV3ULC8</accession>
<evidence type="ECO:0008006" key="3">
    <source>
        <dbReference type="Google" id="ProtNLM"/>
    </source>
</evidence>
<evidence type="ECO:0000313" key="2">
    <source>
        <dbReference type="Proteomes" id="UP001501729"/>
    </source>
</evidence>